<dbReference type="EMBL" id="CATOUU010000064">
    <property type="protein sequence ID" value="CAI9915139.1"/>
    <property type="molecule type" value="Genomic_DNA"/>
</dbReference>
<evidence type="ECO:0000313" key="5">
    <source>
        <dbReference type="EMBL" id="CAL6092511.1"/>
    </source>
</evidence>
<accession>A0AA86N8U5</accession>
<keyword evidence="1" id="KW-1133">Transmembrane helix</keyword>
<dbReference type="EMBL" id="CAXDID020000445">
    <property type="protein sequence ID" value="CAL6092511.1"/>
    <property type="molecule type" value="Genomic_DNA"/>
</dbReference>
<dbReference type="AlphaFoldDB" id="A0AA86N8U5"/>
<comment type="caution">
    <text evidence="3">The sequence shown here is derived from an EMBL/GenBank/DDBJ whole genome shotgun (WGS) entry which is preliminary data.</text>
</comment>
<sequence length="159" mass="18211">MSALRYLPTGVLVYKSRQDVVQFVAMSIVQSRLSTWTCVFCSSSFRFMSDIWLSWSENTYLSRDLIFLPTFVQILSVTLCSFIIFGFNCNNGNKAFLSEFGVSFSNYCKHSSSYLASFWRFPNAGSSEFSELSFWASLKRFSQFSACKCSNSWNRSTSD</sequence>
<organism evidence="3">
    <name type="scientific">Hexamita inflata</name>
    <dbReference type="NCBI Taxonomy" id="28002"/>
    <lineage>
        <taxon>Eukaryota</taxon>
        <taxon>Metamonada</taxon>
        <taxon>Diplomonadida</taxon>
        <taxon>Hexamitidae</taxon>
        <taxon>Hexamitinae</taxon>
        <taxon>Hexamita</taxon>
    </lineage>
</organism>
<keyword evidence="6" id="KW-1185">Reference proteome</keyword>
<name>A0AA86N8U5_9EUKA</name>
<evidence type="ECO:0000313" key="3">
    <source>
        <dbReference type="EMBL" id="CAI9915139.1"/>
    </source>
</evidence>
<reference evidence="4 6" key="2">
    <citation type="submission" date="2024-07" db="EMBL/GenBank/DDBJ databases">
        <authorList>
            <person name="Akdeniz Z."/>
        </authorList>
    </citation>
    <scope>NUCLEOTIDE SEQUENCE [LARGE SCALE GENOMIC DNA]</scope>
</reference>
<dbReference type="Proteomes" id="UP001642409">
    <property type="component" value="Unassembled WGS sequence"/>
</dbReference>
<gene>
    <name evidence="2" type="ORF">HINF_LOCUS2780</name>
    <name evidence="3" type="ORF">HINF_LOCUS2784</name>
    <name evidence="4" type="ORF">HINF_LOCUS66297</name>
    <name evidence="5" type="ORF">HINF_LOCUS66301</name>
</gene>
<dbReference type="EMBL" id="CAXDID020000445">
    <property type="protein sequence ID" value="CAL6092503.1"/>
    <property type="molecule type" value="Genomic_DNA"/>
</dbReference>
<protein>
    <submittedName>
        <fullName evidence="4">Hypothetical_protein</fullName>
    </submittedName>
</protein>
<keyword evidence="1" id="KW-0812">Transmembrane</keyword>
<evidence type="ECO:0000313" key="4">
    <source>
        <dbReference type="EMBL" id="CAL6092503.1"/>
    </source>
</evidence>
<keyword evidence="1" id="KW-0472">Membrane</keyword>
<proteinExistence type="predicted"/>
<reference evidence="3" key="1">
    <citation type="submission" date="2023-06" db="EMBL/GenBank/DDBJ databases">
        <authorList>
            <person name="Kurt Z."/>
        </authorList>
    </citation>
    <scope>NUCLEOTIDE SEQUENCE</scope>
</reference>
<evidence type="ECO:0000313" key="6">
    <source>
        <dbReference type="Proteomes" id="UP001642409"/>
    </source>
</evidence>
<dbReference type="EMBL" id="CATOUU010000064">
    <property type="protein sequence ID" value="CAI9915135.1"/>
    <property type="molecule type" value="Genomic_DNA"/>
</dbReference>
<feature type="transmembrane region" description="Helical" evidence="1">
    <location>
        <begin position="65"/>
        <end position="87"/>
    </location>
</feature>
<evidence type="ECO:0000313" key="2">
    <source>
        <dbReference type="EMBL" id="CAI9915135.1"/>
    </source>
</evidence>
<evidence type="ECO:0000256" key="1">
    <source>
        <dbReference type="SAM" id="Phobius"/>
    </source>
</evidence>